<dbReference type="GO" id="GO:0016442">
    <property type="term" value="C:RISC complex"/>
    <property type="evidence" value="ECO:0007669"/>
    <property type="project" value="TreeGrafter"/>
</dbReference>
<dbReference type="OrthoDB" id="5961559at2759"/>
<dbReference type="Pfam" id="PF00035">
    <property type="entry name" value="dsrm"/>
    <property type="match status" value="2"/>
</dbReference>
<dbReference type="PROSITE" id="PS50137">
    <property type="entry name" value="DS_RBD"/>
    <property type="match status" value="2"/>
</dbReference>
<reference evidence="4" key="1">
    <citation type="submission" date="2021-06" db="EMBL/GenBank/DDBJ databases">
        <authorList>
            <person name="Hodson N. C."/>
            <person name="Mongue J. A."/>
            <person name="Jaron S. K."/>
        </authorList>
    </citation>
    <scope>NUCLEOTIDE SEQUENCE</scope>
</reference>
<organism evidence="4 5">
    <name type="scientific">Allacma fusca</name>
    <dbReference type="NCBI Taxonomy" id="39272"/>
    <lineage>
        <taxon>Eukaryota</taxon>
        <taxon>Metazoa</taxon>
        <taxon>Ecdysozoa</taxon>
        <taxon>Arthropoda</taxon>
        <taxon>Hexapoda</taxon>
        <taxon>Collembola</taxon>
        <taxon>Symphypleona</taxon>
        <taxon>Sminthuridae</taxon>
        <taxon>Allacma</taxon>
    </lineage>
</organism>
<dbReference type="GO" id="GO:0005737">
    <property type="term" value="C:cytoplasm"/>
    <property type="evidence" value="ECO:0007669"/>
    <property type="project" value="TreeGrafter"/>
</dbReference>
<dbReference type="GO" id="GO:0003725">
    <property type="term" value="F:double-stranded RNA binding"/>
    <property type="evidence" value="ECO:0007669"/>
    <property type="project" value="TreeGrafter"/>
</dbReference>
<dbReference type="AlphaFoldDB" id="A0A8J2L5U0"/>
<gene>
    <name evidence="4" type="ORF">AFUS01_LOCUS38448</name>
</gene>
<keyword evidence="1 2" id="KW-0694">RNA-binding</keyword>
<dbReference type="InterPro" id="IPR014720">
    <property type="entry name" value="dsRBD_dom"/>
</dbReference>
<evidence type="ECO:0000313" key="5">
    <source>
        <dbReference type="Proteomes" id="UP000708208"/>
    </source>
</evidence>
<name>A0A8J2L5U0_9HEXA</name>
<dbReference type="GO" id="GO:0070578">
    <property type="term" value="C:RISC-loading complex"/>
    <property type="evidence" value="ECO:0007669"/>
    <property type="project" value="TreeGrafter"/>
</dbReference>
<feature type="domain" description="DRBM" evidence="3">
    <location>
        <begin position="1"/>
        <end position="75"/>
    </location>
</feature>
<dbReference type="GO" id="GO:0070920">
    <property type="term" value="P:regulation of regulatory ncRNA processing"/>
    <property type="evidence" value="ECO:0007669"/>
    <property type="project" value="TreeGrafter"/>
</dbReference>
<accession>A0A8J2L5U0</accession>
<dbReference type="Proteomes" id="UP000708208">
    <property type="component" value="Unassembled WGS sequence"/>
</dbReference>
<dbReference type="InterPro" id="IPR051247">
    <property type="entry name" value="RLC_Component"/>
</dbReference>
<evidence type="ECO:0000256" key="1">
    <source>
        <dbReference type="ARBA" id="ARBA00022884"/>
    </source>
</evidence>
<evidence type="ECO:0000256" key="2">
    <source>
        <dbReference type="PROSITE-ProRule" id="PRU00266"/>
    </source>
</evidence>
<dbReference type="PANTHER" id="PTHR46205">
    <property type="entry name" value="LOQUACIOUS, ISOFORM B"/>
    <property type="match status" value="1"/>
</dbReference>
<evidence type="ECO:0000313" key="4">
    <source>
        <dbReference type="EMBL" id="CAG7828526.1"/>
    </source>
</evidence>
<dbReference type="PANTHER" id="PTHR46205:SF3">
    <property type="entry name" value="LOQUACIOUS, ISOFORM B"/>
    <property type="match status" value="1"/>
</dbReference>
<protein>
    <recommendedName>
        <fullName evidence="3">DRBM domain-containing protein</fullName>
    </recommendedName>
</protein>
<sequence length="375" mass="41701">MWLQEICVKQCCANPMYQEKDLRTHASDPPNFEVTATVINFSEDHSGEKARSGIASTKKQAKQRAAVELLHALGITPTDLADIRKGKALAAPSPYSTSKPQPTPVQVESPMEVDSVMSVKTGESSKNDNVHSDTAFPVVDNLSKLVKTLDISPTSCVELLDLCGKRGLPNPEYKELKEDGPPHCRTFYIECRIKTSNGKGDFVVVVQENQKKKAKNLSAATMLCKIQSEVHTDESIAELLSAVEQQLPEPSRAVCTDRKRCHNLIAHLHHRYHNLIGSAILELHNNVYTSDPLTCDYEEILRKIAGEENFELNYVHLPEKNDLKKYQCYCEMTFSKNAQLNGPPAVCVGEGDDRILAKKNASREAIMFLKVVSKP</sequence>
<feature type="domain" description="DRBM" evidence="3">
    <location>
        <begin position="155"/>
        <end position="228"/>
    </location>
</feature>
<dbReference type="GO" id="GO:0030422">
    <property type="term" value="P:siRNA processing"/>
    <property type="evidence" value="ECO:0007669"/>
    <property type="project" value="TreeGrafter"/>
</dbReference>
<proteinExistence type="predicted"/>
<dbReference type="GO" id="GO:0005634">
    <property type="term" value="C:nucleus"/>
    <property type="evidence" value="ECO:0007669"/>
    <property type="project" value="TreeGrafter"/>
</dbReference>
<dbReference type="EMBL" id="CAJVCH010547836">
    <property type="protein sequence ID" value="CAG7828526.1"/>
    <property type="molecule type" value="Genomic_DNA"/>
</dbReference>
<comment type="caution">
    <text evidence="4">The sequence shown here is derived from an EMBL/GenBank/DDBJ whole genome shotgun (WGS) entry which is preliminary data.</text>
</comment>
<dbReference type="SMART" id="SM00358">
    <property type="entry name" value="DSRM"/>
    <property type="match status" value="2"/>
</dbReference>
<dbReference type="CDD" id="cd00048">
    <property type="entry name" value="DSRM_SF"/>
    <property type="match status" value="1"/>
</dbReference>
<keyword evidence="5" id="KW-1185">Reference proteome</keyword>
<dbReference type="GO" id="GO:0035197">
    <property type="term" value="F:siRNA binding"/>
    <property type="evidence" value="ECO:0007669"/>
    <property type="project" value="TreeGrafter"/>
</dbReference>
<evidence type="ECO:0000259" key="3">
    <source>
        <dbReference type="PROSITE" id="PS50137"/>
    </source>
</evidence>